<evidence type="ECO:0000313" key="2">
    <source>
        <dbReference type="EMBL" id="NUU63918.1"/>
    </source>
</evidence>
<keyword evidence="3" id="KW-1185">Reference proteome</keyword>
<feature type="transmembrane region" description="Helical" evidence="1">
    <location>
        <begin position="56"/>
        <end position="72"/>
    </location>
</feature>
<dbReference type="Gene3D" id="3.40.630.10">
    <property type="entry name" value="Zn peptidases"/>
    <property type="match status" value="1"/>
</dbReference>
<dbReference type="Proteomes" id="UP000564806">
    <property type="component" value="Unassembled WGS sequence"/>
</dbReference>
<comment type="caution">
    <text evidence="2">The sequence shown here is derived from an EMBL/GenBank/DDBJ whole genome shotgun (WGS) entry which is preliminary data.</text>
</comment>
<dbReference type="EMBL" id="JABWCS010000220">
    <property type="protein sequence ID" value="NUU63918.1"/>
    <property type="molecule type" value="Genomic_DNA"/>
</dbReference>
<keyword evidence="1" id="KW-1133">Transmembrane helix</keyword>
<keyword evidence="1" id="KW-0812">Transmembrane</keyword>
<keyword evidence="1" id="KW-0472">Membrane</keyword>
<sequence length="615" mass="68688">MLKNLYRRLSAVLLLILAFCATVFIGQQTVISIATIIILLIELGTSYLLLKKREKLQVVLIGAIVTEGLFLLTKEFWLLAVSILLLIVAGVWRGLFGQSVRRKVTAFMVVRKVLFSIAVLLVSALWALGIYAKPITKPVALAADVTATIDEHRLDSSAAMLKNIEVMNSFGSRTTGSEGHNKFIAWLEQQVTDIGLTVYRDQYTFDRWEEKSSSLIIDQQPIHVSSAFPYSGETDEKGVTGELVYTKRGDYEQASGKIAVVEIENFKDFPIGIVMNMRDSSPKQNKIAPSEGDLVLTTALKEAKLEQAKEMGVKAVVLVWKGVSDEKVEKQYVPFTTDYAGIPAVWVNETEGQKVISAAKEHKEGTVILEADEQKNAPTKSFYVKIEGKRKDEAIIINTHTDGINVVEENGAVGMLSMIRYLQQEQPERTMIFAFVTGHFRLPEFKGTSQATSTWMEGHRELWDGENGHMKAVAGITVEHLGSMEWKDDDTGYYGPTGRISTEYTYAGNEMMAAIWQKAVEQRDDARTVILRGHNKFEFGESQPLFEAGIPVLGFIPMPDYLLTDSENREMDKFDVNLMHSQIVSLLKAVKLVDGTETTKLGVSDGYSFYYGRTR</sequence>
<feature type="transmembrane region" description="Helical" evidence="1">
    <location>
        <begin position="78"/>
        <end position="96"/>
    </location>
</feature>
<dbReference type="RefSeq" id="WP_175374280.1">
    <property type="nucleotide sequence ID" value="NZ_JABWCS010000220.1"/>
</dbReference>
<feature type="transmembrane region" description="Helical" evidence="1">
    <location>
        <begin position="108"/>
        <end position="132"/>
    </location>
</feature>
<protein>
    <recommendedName>
        <fullName evidence="4">PA domain-containing protein</fullName>
    </recommendedName>
</protein>
<name>A0A850ERT6_9BACL</name>
<reference evidence="2" key="1">
    <citation type="submission" date="2020-06" db="EMBL/GenBank/DDBJ databases">
        <title>Paenibacillus sp. nov., isolated from soil.</title>
        <authorList>
            <person name="Seo Y.L."/>
        </authorList>
    </citation>
    <scope>NUCLEOTIDE SEQUENCE [LARGE SCALE GENOMIC DNA]</scope>
    <source>
        <strain evidence="2">JW14</strain>
    </source>
</reference>
<dbReference type="AlphaFoldDB" id="A0A850ERT6"/>
<evidence type="ECO:0008006" key="4">
    <source>
        <dbReference type="Google" id="ProtNLM"/>
    </source>
</evidence>
<evidence type="ECO:0000313" key="3">
    <source>
        <dbReference type="Proteomes" id="UP000564806"/>
    </source>
</evidence>
<dbReference type="SUPFAM" id="SSF53187">
    <property type="entry name" value="Zn-dependent exopeptidases"/>
    <property type="match status" value="1"/>
</dbReference>
<organism evidence="2 3">
    <name type="scientific">Paenibacillus agri</name>
    <dbReference type="NCBI Taxonomy" id="2744309"/>
    <lineage>
        <taxon>Bacteria</taxon>
        <taxon>Bacillati</taxon>
        <taxon>Bacillota</taxon>
        <taxon>Bacilli</taxon>
        <taxon>Bacillales</taxon>
        <taxon>Paenibacillaceae</taxon>
        <taxon>Paenibacillus</taxon>
    </lineage>
</organism>
<feature type="transmembrane region" description="Helical" evidence="1">
    <location>
        <begin position="30"/>
        <end position="49"/>
    </location>
</feature>
<evidence type="ECO:0000256" key="1">
    <source>
        <dbReference type="SAM" id="Phobius"/>
    </source>
</evidence>
<proteinExistence type="predicted"/>
<gene>
    <name evidence="2" type="ORF">HPT30_26535</name>
</gene>
<dbReference type="Gene3D" id="3.50.30.30">
    <property type="match status" value="1"/>
</dbReference>
<accession>A0A850ERT6</accession>